<reference evidence="5 6" key="1">
    <citation type="submission" date="2019-03" db="EMBL/GenBank/DDBJ databases">
        <title>Genomic Encyclopedia of Type Strains, Phase IV (KMG-IV): sequencing the most valuable type-strain genomes for metagenomic binning, comparative biology and taxonomic classification.</title>
        <authorList>
            <person name="Goeker M."/>
        </authorList>
    </citation>
    <scope>NUCLEOTIDE SEQUENCE [LARGE SCALE GENOMIC DNA]</scope>
    <source>
        <strain evidence="5 6">DSM 100048</strain>
    </source>
</reference>
<keyword evidence="5" id="KW-0670">Pyruvate</keyword>
<dbReference type="Proteomes" id="UP000294692">
    <property type="component" value="Unassembled WGS sequence"/>
</dbReference>
<feature type="active site" description="Proton donor/acceptor" evidence="3">
    <location>
        <position position="243"/>
    </location>
</feature>
<accession>A0A4R3VG02</accession>
<keyword evidence="1 2" id="KW-0413">Isomerase</keyword>
<dbReference type="InterPro" id="IPR036237">
    <property type="entry name" value="Xyl_isomerase-like_sf"/>
</dbReference>
<dbReference type="AlphaFoldDB" id="A0A4R3VG02"/>
<evidence type="ECO:0000259" key="4">
    <source>
        <dbReference type="Pfam" id="PF01261"/>
    </source>
</evidence>
<evidence type="ECO:0000313" key="6">
    <source>
        <dbReference type="Proteomes" id="UP000294692"/>
    </source>
</evidence>
<proteinExistence type="inferred from homology"/>
<evidence type="ECO:0000256" key="1">
    <source>
        <dbReference type="ARBA" id="ARBA00023235"/>
    </source>
</evidence>
<evidence type="ECO:0000256" key="2">
    <source>
        <dbReference type="PIRNR" id="PIRNR006241"/>
    </source>
</evidence>
<feature type="active site" description="Proton donor/acceptor" evidence="3">
    <location>
        <position position="143"/>
    </location>
</feature>
<feature type="domain" description="Xylose isomerase-like TIM barrel" evidence="4">
    <location>
        <begin position="21"/>
        <end position="259"/>
    </location>
</feature>
<dbReference type="RefSeq" id="WP_132472407.1">
    <property type="nucleotide sequence ID" value="NZ_JBHRVM010000001.1"/>
</dbReference>
<dbReference type="PIRSF" id="PIRSF006241">
    <property type="entry name" value="HyI"/>
    <property type="match status" value="1"/>
</dbReference>
<name>A0A4R3VG02_9BURK</name>
<evidence type="ECO:0000313" key="5">
    <source>
        <dbReference type="EMBL" id="TCV02658.1"/>
    </source>
</evidence>
<dbReference type="InterPro" id="IPR013022">
    <property type="entry name" value="Xyl_isomerase-like_TIM-brl"/>
</dbReference>
<dbReference type="SUPFAM" id="SSF51658">
    <property type="entry name" value="Xylose isomerase-like"/>
    <property type="match status" value="1"/>
</dbReference>
<dbReference type="PANTHER" id="PTHR43489:SF6">
    <property type="entry name" value="HYDROXYPYRUVATE ISOMERASE-RELATED"/>
    <property type="match status" value="1"/>
</dbReference>
<dbReference type="InterPro" id="IPR026040">
    <property type="entry name" value="HyI-like"/>
</dbReference>
<comment type="caution">
    <text evidence="5">The sequence shown here is derived from an EMBL/GenBank/DDBJ whole genome shotgun (WGS) entry which is preliminary data.</text>
</comment>
<comment type="similarity">
    <text evidence="2">Belongs to the hyi family.</text>
</comment>
<protein>
    <submittedName>
        <fullName evidence="5">Hydroxypyruvate isomerase</fullName>
    </submittedName>
</protein>
<gene>
    <name evidence="5" type="ORF">EV686_101114</name>
</gene>
<dbReference type="InterPro" id="IPR050417">
    <property type="entry name" value="Sugar_Epim/Isomerase"/>
</dbReference>
<dbReference type="OrthoDB" id="9786584at2"/>
<dbReference type="GO" id="GO:0008903">
    <property type="term" value="F:hydroxypyruvate isomerase activity"/>
    <property type="evidence" value="ECO:0007669"/>
    <property type="project" value="TreeGrafter"/>
</dbReference>
<dbReference type="PANTHER" id="PTHR43489">
    <property type="entry name" value="ISOMERASE"/>
    <property type="match status" value="1"/>
</dbReference>
<dbReference type="FunFam" id="3.20.20.150:FF:000007">
    <property type="entry name" value="Hydroxypyruvate isomerase"/>
    <property type="match status" value="1"/>
</dbReference>
<dbReference type="Gene3D" id="3.20.20.150">
    <property type="entry name" value="Divalent-metal-dependent TIM barrel enzymes"/>
    <property type="match status" value="1"/>
</dbReference>
<sequence>MLKLSANISLLYPELPFLDRVDAAVRSGFGAVEVMYPYAFDARELKEALDCSGATLSVLNAPPGDYQGGERGLAALPGREADFRESLETAVHYALTTQCGNIHVLTGNVQAGLDEALLEATIHRNLSHAAALFAQHGLTLLLEPLSRQMLPDYSLTRVEEASRWLQVLKAEGHDNVSLQVDLYHTQMEQGNLAALLRRYLPEISYIQIAGVPGRHEPTIGEINYRYLLDLLREHRFSGWVGCEYVPMHATDAGLAWARDWGLLKRPEKCLANA</sequence>
<organism evidence="5 6">
    <name type="scientific">Paracandidimonas soli</name>
    <dbReference type="NCBI Taxonomy" id="1917182"/>
    <lineage>
        <taxon>Bacteria</taxon>
        <taxon>Pseudomonadati</taxon>
        <taxon>Pseudomonadota</taxon>
        <taxon>Betaproteobacteria</taxon>
        <taxon>Burkholderiales</taxon>
        <taxon>Alcaligenaceae</taxon>
        <taxon>Paracandidimonas</taxon>
    </lineage>
</organism>
<keyword evidence="6" id="KW-1185">Reference proteome</keyword>
<dbReference type="EMBL" id="SMBX01000001">
    <property type="protein sequence ID" value="TCV02658.1"/>
    <property type="molecule type" value="Genomic_DNA"/>
</dbReference>
<dbReference type="Pfam" id="PF01261">
    <property type="entry name" value="AP_endonuc_2"/>
    <property type="match status" value="1"/>
</dbReference>
<evidence type="ECO:0000256" key="3">
    <source>
        <dbReference type="PIRSR" id="PIRSR006241-50"/>
    </source>
</evidence>
<dbReference type="GO" id="GO:0046487">
    <property type="term" value="P:glyoxylate metabolic process"/>
    <property type="evidence" value="ECO:0007669"/>
    <property type="project" value="TreeGrafter"/>
</dbReference>